<dbReference type="InterPro" id="IPR009033">
    <property type="entry name" value="Calreticulin/calnexin_P_dom_sf"/>
</dbReference>
<name>A0A060SYI0_BLAAD</name>
<dbReference type="InterPro" id="IPR013320">
    <property type="entry name" value="ConA-like_dom_sf"/>
</dbReference>
<dbReference type="GO" id="GO:0036503">
    <property type="term" value="P:ERAD pathway"/>
    <property type="evidence" value="ECO:0007669"/>
    <property type="project" value="TreeGrafter"/>
</dbReference>
<dbReference type="InterPro" id="IPR001580">
    <property type="entry name" value="Calret/calnex"/>
</dbReference>
<feature type="chain" id="PRO_5005102588" evidence="9">
    <location>
        <begin position="19"/>
        <end position="575"/>
    </location>
</feature>
<dbReference type="Gene3D" id="2.10.250.10">
    <property type="entry name" value="Calreticulin/calnexin, P domain"/>
    <property type="match status" value="1"/>
</dbReference>
<keyword evidence="3 9" id="KW-0812">Transmembrane</keyword>
<accession>A0A060SYI0</accession>
<keyword evidence="5 9" id="KW-1133">Transmembrane helix</keyword>
<evidence type="ECO:0000256" key="10">
    <source>
        <dbReference type="SAM" id="MobiDB-lite"/>
    </source>
</evidence>
<dbReference type="Gene3D" id="2.60.120.200">
    <property type="match status" value="1"/>
</dbReference>
<evidence type="ECO:0000256" key="2">
    <source>
        <dbReference type="ARBA" id="ARBA00010983"/>
    </source>
</evidence>
<evidence type="ECO:0000256" key="8">
    <source>
        <dbReference type="PIRSR" id="PIRSR601580-3"/>
    </source>
</evidence>
<feature type="region of interest" description="Disordered" evidence="10">
    <location>
        <begin position="273"/>
        <end position="294"/>
    </location>
</feature>
<dbReference type="PhylomeDB" id="A0A060SYI0"/>
<reference evidence="11" key="2">
    <citation type="submission" date="2014-06" db="EMBL/GenBank/DDBJ databases">
        <title>The complete genome of Blastobotrys (Arxula) adeninivorans LS3 - a yeast of biotechnological interest.</title>
        <authorList>
            <person name="Kunze G."/>
            <person name="Gaillardin C."/>
            <person name="Czernicka M."/>
            <person name="Durrens P."/>
            <person name="Martin T."/>
            <person name="Boer E."/>
            <person name="Gabaldon T."/>
            <person name="Cruz J."/>
            <person name="Talla E."/>
            <person name="Marck C."/>
            <person name="Goffeau A."/>
            <person name="Barbe V."/>
            <person name="Baret P."/>
            <person name="Baronian K."/>
            <person name="Beier S."/>
            <person name="Bleykasten C."/>
            <person name="Bode R."/>
            <person name="Casaregola S."/>
            <person name="Despons L."/>
            <person name="Fairhead C."/>
            <person name="Giersberg M."/>
            <person name="Gierski P."/>
            <person name="Hahnel U."/>
            <person name="Hartmann A."/>
            <person name="Jankowska D."/>
            <person name="Jubin C."/>
            <person name="Jung P."/>
            <person name="Lafontaine I."/>
            <person name="Leh-Louis V."/>
            <person name="Lemaire M."/>
            <person name="Marcet-Houben M."/>
            <person name="Mascher M."/>
            <person name="Morel G."/>
            <person name="Richard G.-F."/>
            <person name="Riechen J."/>
            <person name="Sacerdot C."/>
            <person name="Sarkar A."/>
            <person name="Savel G."/>
            <person name="Schacherer J."/>
            <person name="Sherman D."/>
            <person name="Straub M.-L."/>
            <person name="Stein N."/>
            <person name="Thierry A."/>
            <person name="Trautwein-Schult A."/>
            <person name="Westhof E."/>
            <person name="Worch S."/>
            <person name="Dujon B."/>
            <person name="Souciet J.-L."/>
            <person name="Wincker P."/>
            <person name="Scholz U."/>
            <person name="Neuveglise N."/>
        </authorList>
    </citation>
    <scope>NUCLEOTIDE SEQUENCE</scope>
    <source>
        <strain evidence="11">LS3</strain>
    </source>
</reference>
<organism evidence="11">
    <name type="scientific">Blastobotrys adeninivorans</name>
    <name type="common">Yeast</name>
    <name type="synonym">Arxula adeninivorans</name>
    <dbReference type="NCBI Taxonomy" id="409370"/>
    <lineage>
        <taxon>Eukaryota</taxon>
        <taxon>Fungi</taxon>
        <taxon>Dikarya</taxon>
        <taxon>Ascomycota</taxon>
        <taxon>Saccharomycotina</taxon>
        <taxon>Dipodascomycetes</taxon>
        <taxon>Dipodascales</taxon>
        <taxon>Trichomonascaceae</taxon>
        <taxon>Blastobotrys</taxon>
    </lineage>
</organism>
<dbReference type="FunFam" id="2.60.120.200:FF:000011">
    <property type="entry name" value="Probable calnexin"/>
    <property type="match status" value="1"/>
</dbReference>
<evidence type="ECO:0000256" key="3">
    <source>
        <dbReference type="ARBA" id="ARBA00022692"/>
    </source>
</evidence>
<sequence>MHLKTAAVGCLVASTAFAQDAFDEIVSKKDTKPSKSYAPGVDHPAYTPFDESQLTSAVVVEQFQDESASQNWKPSNAKKDDEFSYVGKWAFEEPSVLPGFDGDKGMVMKSPAAHHAISRKLPQPLDNTDKTLVLQYEVKLQKGLECGGAYVKLLSENEELHAEEFSSANPYQVMFGPDKCGSTNKVHFIIRRKSPVDGTYEEKHLTMPPPARLNKLTNLYTLIIHPDQQYEIRVNGKVIKSGSLLREGVLNPPLNPPKEIVDDSDVKPADWVDDKEIPDPEHAEKPADWDEDAPMFIPDPDVEKPADWDEDTPDYIDDPEAEKPIDWDDEEDGEWVAPQVKNPECQDHGCGPWEAPLIKNPDYKGKWVQPKIPNPDYKGEWQPRKIANPNYYEDSTPSNLEPIGAIGLELWTMQSDILFDNFYLGHSVEEAEQFANATFVPKLKIETAEEEALAPPPTPKKDRKQYESALDFFRDDPLGYITEVYRVFILNFSINAKQAVIDQPIPAFFFGIAAVLVMGLMFGTLNVILYFMQKFASRQQQPTGKAPIKTAKDDADSTGKTTSSSKSSSAAKRRA</sequence>
<evidence type="ECO:0000256" key="6">
    <source>
        <dbReference type="ARBA" id="ARBA00023136"/>
    </source>
</evidence>
<comment type="similarity">
    <text evidence="2 9">Belongs to the calreticulin family.</text>
</comment>
<protein>
    <submittedName>
        <fullName evidence="11">ARAD1A16720p</fullName>
    </submittedName>
</protein>
<reference evidence="11" key="1">
    <citation type="submission" date="2014-02" db="EMBL/GenBank/DDBJ databases">
        <authorList>
            <person name="Genoscope - CEA"/>
        </authorList>
    </citation>
    <scope>NUCLEOTIDE SEQUENCE</scope>
    <source>
        <strain evidence="11">LS3</strain>
    </source>
</reference>
<dbReference type="AlphaFoldDB" id="A0A060SYI0"/>
<dbReference type="SUPFAM" id="SSF63887">
    <property type="entry name" value="P-domain of calnexin/calreticulin"/>
    <property type="match status" value="1"/>
</dbReference>
<evidence type="ECO:0000256" key="9">
    <source>
        <dbReference type="RuleBase" id="RU362126"/>
    </source>
</evidence>
<evidence type="ECO:0000256" key="4">
    <source>
        <dbReference type="ARBA" id="ARBA00022824"/>
    </source>
</evidence>
<dbReference type="SUPFAM" id="SSF49899">
    <property type="entry name" value="Concanavalin A-like lectins/glucanases"/>
    <property type="match status" value="2"/>
</dbReference>
<keyword evidence="8" id="KW-1015">Disulfide bond</keyword>
<dbReference type="PRINTS" id="PR00626">
    <property type="entry name" value="CALRETICULIN"/>
</dbReference>
<dbReference type="PROSITE" id="PS00804">
    <property type="entry name" value="CALRETICULIN_2"/>
    <property type="match status" value="1"/>
</dbReference>
<proteinExistence type="inferred from homology"/>
<feature type="signal peptide" evidence="9">
    <location>
        <begin position="1"/>
        <end position="18"/>
    </location>
</feature>
<keyword evidence="7 9" id="KW-0143">Chaperone</keyword>
<dbReference type="Pfam" id="PF00262">
    <property type="entry name" value="Calreticulin"/>
    <property type="match status" value="1"/>
</dbReference>
<dbReference type="InterPro" id="IPR018124">
    <property type="entry name" value="Calret/calnex_CS"/>
</dbReference>
<gene>
    <name evidence="11" type="ORF">GNLVRS02_ARAD1A16720g</name>
</gene>
<evidence type="ECO:0000256" key="7">
    <source>
        <dbReference type="ARBA" id="ARBA00023186"/>
    </source>
</evidence>
<feature type="region of interest" description="Disordered" evidence="10">
    <location>
        <begin position="540"/>
        <end position="575"/>
    </location>
</feature>
<dbReference type="PANTHER" id="PTHR11073:SF1">
    <property type="entry name" value="CALNEXIN 14D-RELATED"/>
    <property type="match status" value="1"/>
</dbReference>
<dbReference type="FunFam" id="2.10.250.10:FF:000001">
    <property type="entry name" value="Calnexin homolog"/>
    <property type="match status" value="1"/>
</dbReference>
<feature type="compositionally biased region" description="Basic and acidic residues" evidence="10">
    <location>
        <begin position="273"/>
        <end position="288"/>
    </location>
</feature>
<comment type="subcellular location">
    <subcellularLocation>
        <location evidence="1">Endoplasmic reticulum membrane</location>
        <topology evidence="1">Single-pass type I membrane protein</topology>
    </subcellularLocation>
</comment>
<dbReference type="EMBL" id="HG937691">
    <property type="protein sequence ID" value="CDP33753.1"/>
    <property type="molecule type" value="Genomic_DNA"/>
</dbReference>
<evidence type="ECO:0000256" key="5">
    <source>
        <dbReference type="ARBA" id="ARBA00022989"/>
    </source>
</evidence>
<dbReference type="GO" id="GO:0006457">
    <property type="term" value="P:protein folding"/>
    <property type="evidence" value="ECO:0007669"/>
    <property type="project" value="InterPro"/>
</dbReference>
<keyword evidence="4 9" id="KW-0256">Endoplasmic reticulum</keyword>
<evidence type="ECO:0000256" key="1">
    <source>
        <dbReference type="ARBA" id="ARBA00004115"/>
    </source>
</evidence>
<dbReference type="GO" id="GO:0051082">
    <property type="term" value="F:unfolded protein binding"/>
    <property type="evidence" value="ECO:0007669"/>
    <property type="project" value="InterPro"/>
</dbReference>
<keyword evidence="9" id="KW-0732">Signal</keyword>
<evidence type="ECO:0000313" key="11">
    <source>
        <dbReference type="EMBL" id="CDP33753.1"/>
    </source>
</evidence>
<keyword evidence="6 9" id="KW-0472">Membrane</keyword>
<feature type="transmembrane region" description="Helical" evidence="9">
    <location>
        <begin position="507"/>
        <end position="531"/>
    </location>
</feature>
<dbReference type="GO" id="GO:0005789">
    <property type="term" value="C:endoplasmic reticulum membrane"/>
    <property type="evidence" value="ECO:0007669"/>
    <property type="project" value="UniProtKB-SubCell"/>
</dbReference>
<dbReference type="PROSITE" id="PS00803">
    <property type="entry name" value="CALRETICULIN_1"/>
    <property type="match status" value="1"/>
</dbReference>
<dbReference type="GO" id="GO:0005509">
    <property type="term" value="F:calcium ion binding"/>
    <property type="evidence" value="ECO:0007669"/>
    <property type="project" value="InterPro"/>
</dbReference>
<dbReference type="PANTHER" id="PTHR11073">
    <property type="entry name" value="CALRETICULIN AND CALNEXIN"/>
    <property type="match status" value="1"/>
</dbReference>
<feature type="compositionally biased region" description="Low complexity" evidence="10">
    <location>
        <begin position="558"/>
        <end position="575"/>
    </location>
</feature>
<feature type="disulfide bond" evidence="8">
    <location>
        <begin position="146"/>
        <end position="180"/>
    </location>
</feature>